<comment type="caution">
    <text evidence="1">The sequence shown here is derived from an EMBL/GenBank/DDBJ whole genome shotgun (WGS) entry which is preliminary data.</text>
</comment>
<accession>K1TZT5</accession>
<evidence type="ECO:0000313" key="1">
    <source>
        <dbReference type="EMBL" id="EKC71625.1"/>
    </source>
</evidence>
<protein>
    <submittedName>
        <fullName evidence="1">DNA primase</fullName>
    </submittedName>
</protein>
<gene>
    <name evidence="1" type="ORF">OBE_03300</name>
</gene>
<reference evidence="1" key="1">
    <citation type="journal article" date="2013" name="Environ. Microbiol.">
        <title>Microbiota from the distal guts of lean and obese adolescents exhibit partial functional redundancy besides clear differences in community structure.</title>
        <authorList>
            <person name="Ferrer M."/>
            <person name="Ruiz A."/>
            <person name="Lanza F."/>
            <person name="Haange S.B."/>
            <person name="Oberbach A."/>
            <person name="Till H."/>
            <person name="Bargiela R."/>
            <person name="Campoy C."/>
            <person name="Segura M.T."/>
            <person name="Richter M."/>
            <person name="von Bergen M."/>
            <person name="Seifert J."/>
            <person name="Suarez A."/>
        </authorList>
    </citation>
    <scope>NUCLEOTIDE SEQUENCE</scope>
</reference>
<organism evidence="1">
    <name type="scientific">human gut metagenome</name>
    <dbReference type="NCBI Taxonomy" id="408170"/>
    <lineage>
        <taxon>unclassified sequences</taxon>
        <taxon>metagenomes</taxon>
        <taxon>organismal metagenomes</taxon>
    </lineage>
</organism>
<proteinExistence type="predicted"/>
<dbReference type="AlphaFoldDB" id="K1TZT5"/>
<sequence length="96" mass="10985">MDEEQTYRKPCQNRGDDLLIEDKDFAVVYNGSVGGTYEVFLKHTEQEVRDHITRYGIGRASEDVKAVAREMTAEEFSELAQRKMPIFQMPNGGLLN</sequence>
<dbReference type="EMBL" id="AJWZ01002198">
    <property type="protein sequence ID" value="EKC71625.1"/>
    <property type="molecule type" value="Genomic_DNA"/>
</dbReference>
<feature type="non-terminal residue" evidence="1">
    <location>
        <position position="96"/>
    </location>
</feature>
<name>K1TZT5_9ZZZZ</name>